<evidence type="ECO:0000313" key="2">
    <source>
        <dbReference type="EMBL" id="APG13789.1"/>
    </source>
</evidence>
<proteinExistence type="predicted"/>
<dbReference type="Proteomes" id="UP000181962">
    <property type="component" value="Chromosome"/>
</dbReference>
<accession>A0A1L3FKF1</accession>
<name>A0A1L3FKF1_BRAJP</name>
<feature type="transmembrane region" description="Helical" evidence="1">
    <location>
        <begin position="114"/>
        <end position="136"/>
    </location>
</feature>
<sequence>MKMINNAVLSTLSLANNTYIAATIWVAPSALLKSAHLLERIGLATIGGSCGLFVAEGLMRRGTELSVSGWIVSLMMLYGAFSFYVGIDLPSRPAQKSTPRLPEERDPGADAAEVFSAAGTFLAGIAAFLSVSIVAVDQPVRDGLTVLVVSCWAIGSSLQIASGAIARNYGRAKDGSE</sequence>
<dbReference type="OrthoDB" id="8240432at2"/>
<evidence type="ECO:0000313" key="3">
    <source>
        <dbReference type="Proteomes" id="UP000181962"/>
    </source>
</evidence>
<feature type="transmembrane region" description="Helical" evidence="1">
    <location>
        <begin position="143"/>
        <end position="166"/>
    </location>
</feature>
<keyword evidence="1" id="KW-1133">Transmembrane helix</keyword>
<evidence type="ECO:0000256" key="1">
    <source>
        <dbReference type="SAM" id="Phobius"/>
    </source>
</evidence>
<feature type="transmembrane region" description="Helical" evidence="1">
    <location>
        <begin position="67"/>
        <end position="87"/>
    </location>
</feature>
<gene>
    <name evidence="2" type="ORF">BKD09_36100</name>
</gene>
<keyword evidence="1" id="KW-0472">Membrane</keyword>
<keyword evidence="1" id="KW-0812">Transmembrane</keyword>
<dbReference type="RefSeq" id="WP_071915824.1">
    <property type="nucleotide sequence ID" value="NZ_CP017637.1"/>
</dbReference>
<dbReference type="EMBL" id="CP017637">
    <property type="protein sequence ID" value="APG13789.1"/>
    <property type="molecule type" value="Genomic_DNA"/>
</dbReference>
<protein>
    <submittedName>
        <fullName evidence="2">Uncharacterized protein</fullName>
    </submittedName>
</protein>
<organism evidence="2 3">
    <name type="scientific">Bradyrhizobium japonicum</name>
    <dbReference type="NCBI Taxonomy" id="375"/>
    <lineage>
        <taxon>Bacteria</taxon>
        <taxon>Pseudomonadati</taxon>
        <taxon>Pseudomonadota</taxon>
        <taxon>Alphaproteobacteria</taxon>
        <taxon>Hyphomicrobiales</taxon>
        <taxon>Nitrobacteraceae</taxon>
        <taxon>Bradyrhizobium</taxon>
    </lineage>
</organism>
<reference evidence="2 3" key="1">
    <citation type="submission" date="2016-11" db="EMBL/GenBank/DDBJ databases">
        <title>Complete Genome Sequence of Bradyrhizobium sp. strain J5, an isolated from soybean nodule in Hokkaido.</title>
        <authorList>
            <person name="Kanehara K."/>
        </authorList>
    </citation>
    <scope>NUCLEOTIDE SEQUENCE [LARGE SCALE GENOMIC DNA]</scope>
    <source>
        <strain evidence="2 3">J5</strain>
    </source>
</reference>
<feature type="transmembrane region" description="Helical" evidence="1">
    <location>
        <begin position="38"/>
        <end position="55"/>
    </location>
</feature>
<dbReference type="AlphaFoldDB" id="A0A1L3FKF1"/>